<evidence type="ECO:0000313" key="4">
    <source>
        <dbReference type="EMBL" id="RMX00246.1"/>
    </source>
</evidence>
<accession>A0A3M6QAS3</accession>
<gene>
    <name evidence="5" type="ORF">EBQ24_03930</name>
    <name evidence="4" type="ORF">EBQ25_06230</name>
    <name evidence="3" type="ORF">EBQ26_10030</name>
</gene>
<dbReference type="Proteomes" id="UP000267521">
    <property type="component" value="Unassembled WGS sequence"/>
</dbReference>
<keyword evidence="6" id="KW-1185">Reference proteome</keyword>
<sequence length="272" mass="30284">MHPFDRAIALEPLGQSRFAGHTSADYQNMVGPFGGITAAVLLNAVMQHPDRLGEPTSMTVNFAGPVPDGPFEILARPVRTNRSTQHWLLEQWVQENGQPAIATTATVLTAVRRPTWSATDCPAPLLGGPGPDQAPTIITHFTPWLRQYTLVPLEGDMPSEWDGRENAESLSRFWVRKTTPRTLDFCALAAVCDIFYPRTWLRRAHQVPAGTVSMTMYFHAGAQDIAQAGDDYLLAQARGQEYRNNFSDQSGLLWRTDGLMLASTHQMLYYKQ</sequence>
<dbReference type="InterPro" id="IPR049450">
    <property type="entry name" value="ACOT8-like_C"/>
</dbReference>
<dbReference type="InterPro" id="IPR049449">
    <property type="entry name" value="TesB_ACOT8-like_N"/>
</dbReference>
<dbReference type="AlphaFoldDB" id="A0A3M6R7Q2"/>
<accession>A0A3M6Q0T5</accession>
<evidence type="ECO:0000313" key="7">
    <source>
        <dbReference type="Proteomes" id="UP000267521"/>
    </source>
</evidence>
<dbReference type="InterPro" id="IPR029069">
    <property type="entry name" value="HotDog_dom_sf"/>
</dbReference>
<dbReference type="SUPFAM" id="SSF54637">
    <property type="entry name" value="Thioesterase/thiol ester dehydrase-isomerase"/>
    <property type="match status" value="2"/>
</dbReference>
<dbReference type="Gene3D" id="2.40.160.210">
    <property type="entry name" value="Acyl-CoA thioesterase, double hotdog domain"/>
    <property type="match status" value="1"/>
</dbReference>
<evidence type="ECO:0000313" key="5">
    <source>
        <dbReference type="EMBL" id="RMX10758.1"/>
    </source>
</evidence>
<dbReference type="Proteomes" id="UP000267035">
    <property type="component" value="Unassembled WGS sequence"/>
</dbReference>
<evidence type="ECO:0000313" key="8">
    <source>
        <dbReference type="Proteomes" id="UP000281171"/>
    </source>
</evidence>
<feature type="domain" description="Acyl-CoA thioesterase-like C-terminal" evidence="2">
    <location>
        <begin position="134"/>
        <end position="269"/>
    </location>
</feature>
<dbReference type="Proteomes" id="UP000281171">
    <property type="component" value="Unassembled WGS sequence"/>
</dbReference>
<feature type="domain" description="Acyl-CoA thioesterase-like N-terminal HotDog" evidence="1">
    <location>
        <begin position="28"/>
        <end position="106"/>
    </location>
</feature>
<evidence type="ECO:0000313" key="6">
    <source>
        <dbReference type="Proteomes" id="UP000267035"/>
    </source>
</evidence>
<accession>A0A3M6R7Q2</accession>
<reference evidence="6 7" key="1">
    <citation type="submission" date="2018-10" db="EMBL/GenBank/DDBJ databases">
        <title>Comamonadaceae CDC group NO-1 genome sequencing and assembly.</title>
        <authorList>
            <person name="Bernier A.-M."/>
            <person name="Bernard K."/>
        </authorList>
    </citation>
    <scope>NUCLEOTIDE SEQUENCE [LARGE SCALE GENOMIC DNA]</scope>
    <source>
        <strain evidence="4 6">NML161473</strain>
        <strain evidence="5 8">NML180581</strain>
        <strain evidence="3 7">NML970147</strain>
    </source>
</reference>
<dbReference type="EMBL" id="RDQL01000006">
    <property type="protein sequence ID" value="RMX00246.1"/>
    <property type="molecule type" value="Genomic_DNA"/>
</dbReference>
<protein>
    <submittedName>
        <fullName evidence="5">Thioesterase family protein</fullName>
    </submittedName>
</protein>
<dbReference type="EMBL" id="RDQK01000007">
    <property type="protein sequence ID" value="RMX10758.1"/>
    <property type="molecule type" value="Genomic_DNA"/>
</dbReference>
<dbReference type="Pfam" id="PF13622">
    <property type="entry name" value="4HBT_3"/>
    <property type="match status" value="1"/>
</dbReference>
<name>A0A3M6R7Q2_9BURK</name>
<dbReference type="EMBL" id="RDQM01000013">
    <property type="protein sequence ID" value="RMW96090.1"/>
    <property type="molecule type" value="Genomic_DNA"/>
</dbReference>
<evidence type="ECO:0000259" key="2">
    <source>
        <dbReference type="Pfam" id="PF20789"/>
    </source>
</evidence>
<dbReference type="RefSeq" id="WP_122238886.1">
    <property type="nucleotide sequence ID" value="NZ_RDQK01000007.1"/>
</dbReference>
<evidence type="ECO:0000259" key="1">
    <source>
        <dbReference type="Pfam" id="PF13622"/>
    </source>
</evidence>
<dbReference type="Pfam" id="PF20789">
    <property type="entry name" value="4HBT_3C"/>
    <property type="match status" value="1"/>
</dbReference>
<evidence type="ECO:0000313" key="3">
    <source>
        <dbReference type="EMBL" id="RMW96090.1"/>
    </source>
</evidence>
<dbReference type="InterPro" id="IPR042171">
    <property type="entry name" value="Acyl-CoA_hotdog"/>
</dbReference>
<proteinExistence type="predicted"/>
<organism evidence="5 8">
    <name type="scientific">Allofranklinella schreckenbergeri</name>
    <dbReference type="NCBI Taxonomy" id="1076744"/>
    <lineage>
        <taxon>Bacteria</taxon>
        <taxon>Pseudomonadati</taxon>
        <taxon>Pseudomonadota</taxon>
        <taxon>Betaproteobacteria</taxon>
        <taxon>Burkholderiales</taxon>
        <taxon>Comamonadaceae</taxon>
        <taxon>Allofranklinella</taxon>
    </lineage>
</organism>
<comment type="caution">
    <text evidence="5">The sequence shown here is derived from an EMBL/GenBank/DDBJ whole genome shotgun (WGS) entry which is preliminary data.</text>
</comment>